<feature type="transmembrane region" description="Helical" evidence="1">
    <location>
        <begin position="146"/>
        <end position="168"/>
    </location>
</feature>
<feature type="transmembrane region" description="Helical" evidence="1">
    <location>
        <begin position="119"/>
        <end position="140"/>
    </location>
</feature>
<sequence>MKKNKPVFIAVFSIFILPIVLLVIKFFPSALVFFSSVAVLVAYFSFIAFTYNLDKTEIALNYMTSWSFIVLMLLVENGFFHYVFIFFPLLVFFFIAYWSRPQISHSIHVKEKPLRRMMMMLYVFNTYAFFIGAYALHIYFPNFSFVLISLVSSAYSAFAAFMIWSLYFKSEFKKLLIWAIIFATIVFEIMWVMIYLPFAYLALGLLTVWIWYILQLFVRFHLTKEDIVWRQQIGFLSVNFILYILVLFIIRWV</sequence>
<evidence type="ECO:0000313" key="2">
    <source>
        <dbReference type="EMBL" id="OGH85962.1"/>
    </source>
</evidence>
<feature type="transmembrane region" description="Helical" evidence="1">
    <location>
        <begin position="30"/>
        <end position="51"/>
    </location>
</feature>
<comment type="caution">
    <text evidence="2">The sequence shown here is derived from an EMBL/GenBank/DDBJ whole genome shotgun (WGS) entry which is preliminary data.</text>
</comment>
<keyword evidence="1" id="KW-1133">Transmembrane helix</keyword>
<proteinExistence type="predicted"/>
<feature type="transmembrane region" description="Helical" evidence="1">
    <location>
        <begin position="200"/>
        <end position="221"/>
    </location>
</feature>
<name>A0A1F6NPT9_9BACT</name>
<feature type="transmembrane region" description="Helical" evidence="1">
    <location>
        <begin position="7"/>
        <end position="24"/>
    </location>
</feature>
<organism evidence="2 3">
    <name type="scientific">Candidatus Magasanikbacteria bacterium RIFOXYC12_FULL_33_11</name>
    <dbReference type="NCBI Taxonomy" id="1798701"/>
    <lineage>
        <taxon>Bacteria</taxon>
        <taxon>Candidatus Magasanikiibacteriota</taxon>
    </lineage>
</organism>
<evidence type="ECO:0000313" key="3">
    <source>
        <dbReference type="Proteomes" id="UP000178349"/>
    </source>
</evidence>
<dbReference type="AlphaFoldDB" id="A0A1F6NPT9"/>
<dbReference type="Proteomes" id="UP000178349">
    <property type="component" value="Unassembled WGS sequence"/>
</dbReference>
<keyword evidence="1" id="KW-0812">Transmembrane</keyword>
<keyword evidence="1" id="KW-0472">Membrane</keyword>
<evidence type="ECO:0000256" key="1">
    <source>
        <dbReference type="SAM" id="Phobius"/>
    </source>
</evidence>
<feature type="transmembrane region" description="Helical" evidence="1">
    <location>
        <begin position="175"/>
        <end position="194"/>
    </location>
</feature>
<reference evidence="2 3" key="1">
    <citation type="journal article" date="2016" name="Nat. Commun.">
        <title>Thousands of microbial genomes shed light on interconnected biogeochemical processes in an aquifer system.</title>
        <authorList>
            <person name="Anantharaman K."/>
            <person name="Brown C.T."/>
            <person name="Hug L.A."/>
            <person name="Sharon I."/>
            <person name="Castelle C.J."/>
            <person name="Probst A.J."/>
            <person name="Thomas B.C."/>
            <person name="Singh A."/>
            <person name="Wilkins M.J."/>
            <person name="Karaoz U."/>
            <person name="Brodie E.L."/>
            <person name="Williams K.H."/>
            <person name="Hubbard S.S."/>
            <person name="Banfield J.F."/>
        </authorList>
    </citation>
    <scope>NUCLEOTIDE SEQUENCE [LARGE SCALE GENOMIC DNA]</scope>
</reference>
<feature type="transmembrane region" description="Helical" evidence="1">
    <location>
        <begin position="81"/>
        <end position="98"/>
    </location>
</feature>
<feature type="transmembrane region" description="Helical" evidence="1">
    <location>
        <begin position="233"/>
        <end position="252"/>
    </location>
</feature>
<accession>A0A1F6NPT9</accession>
<protein>
    <submittedName>
        <fullName evidence="2">Uncharacterized protein</fullName>
    </submittedName>
</protein>
<gene>
    <name evidence="2" type="ORF">A2493_00270</name>
</gene>
<dbReference type="EMBL" id="MFQW01000033">
    <property type="protein sequence ID" value="OGH85962.1"/>
    <property type="molecule type" value="Genomic_DNA"/>
</dbReference>
<feature type="transmembrane region" description="Helical" evidence="1">
    <location>
        <begin position="58"/>
        <end position="75"/>
    </location>
</feature>